<keyword evidence="5 7" id="KW-0443">Lipid metabolism</keyword>
<evidence type="ECO:0000313" key="11">
    <source>
        <dbReference type="Proteomes" id="UP000078390"/>
    </source>
</evidence>
<feature type="domain" description="Mannose-1-phosphate guanyltransferase C-terminal" evidence="9">
    <location>
        <begin position="7"/>
        <end position="102"/>
    </location>
</feature>
<dbReference type="PATRIC" id="fig|999894.6.peg.1592"/>
<dbReference type="HAMAP" id="MF_00387">
    <property type="entry name" value="LpxA"/>
    <property type="match status" value="1"/>
</dbReference>
<evidence type="ECO:0000259" key="9">
    <source>
        <dbReference type="Pfam" id="PF25087"/>
    </source>
</evidence>
<gene>
    <name evidence="7" type="primary">lpxA</name>
    <name evidence="10" type="ORF">TDIS_1594</name>
</gene>
<dbReference type="EC" id="2.3.1.129" evidence="7"/>
<dbReference type="OrthoDB" id="9807278at2"/>
<keyword evidence="7" id="KW-0677">Repeat</keyword>
<evidence type="ECO:0000256" key="2">
    <source>
        <dbReference type="ARBA" id="ARBA00022516"/>
    </source>
</evidence>
<dbReference type="NCBIfam" id="TIGR01852">
    <property type="entry name" value="lipid_A_lpxA"/>
    <property type="match status" value="1"/>
</dbReference>
<keyword evidence="1 7" id="KW-0963">Cytoplasm</keyword>
<dbReference type="Proteomes" id="UP000078390">
    <property type="component" value="Unassembled WGS sequence"/>
</dbReference>
<dbReference type="Pfam" id="PF25087">
    <property type="entry name" value="GMPPB_C"/>
    <property type="match status" value="1"/>
</dbReference>
<evidence type="ECO:0000256" key="1">
    <source>
        <dbReference type="ARBA" id="ARBA00022490"/>
    </source>
</evidence>
<dbReference type="UniPathway" id="UPA00359">
    <property type="reaction ID" value="UER00477"/>
</dbReference>
<evidence type="ECO:0000256" key="7">
    <source>
        <dbReference type="HAMAP-Rule" id="MF_00387"/>
    </source>
</evidence>
<keyword evidence="11" id="KW-1185">Reference proteome</keyword>
<evidence type="ECO:0000256" key="4">
    <source>
        <dbReference type="ARBA" id="ARBA00022679"/>
    </source>
</evidence>
<dbReference type="PANTHER" id="PTHR43480:SF1">
    <property type="entry name" value="ACYL-[ACYL-CARRIER-PROTEIN]--UDP-N-ACETYLGLUCOSAMINE O-ACYLTRANSFERASE, MITOCHONDRIAL-RELATED"/>
    <property type="match status" value="1"/>
</dbReference>
<name>A0A179D3E8_9BACT</name>
<accession>A0A179D3E8</accession>
<dbReference type="PANTHER" id="PTHR43480">
    <property type="entry name" value="ACYL-[ACYL-CARRIER-PROTEIN]--UDP-N-ACETYLGLUCOSAMINE O-ACYLTRANSFERASE"/>
    <property type="match status" value="1"/>
</dbReference>
<dbReference type="STRING" id="999894.TDIS_1594"/>
<proteinExistence type="inferred from homology"/>
<dbReference type="SUPFAM" id="SSF51161">
    <property type="entry name" value="Trimeric LpxA-like enzymes"/>
    <property type="match status" value="1"/>
</dbReference>
<keyword evidence="2 7" id="KW-0444">Lipid biosynthesis</keyword>
<dbReference type="CDD" id="cd03351">
    <property type="entry name" value="LbH_UDP-GlcNAc_AT"/>
    <property type="match status" value="1"/>
</dbReference>
<dbReference type="InterPro" id="IPR056729">
    <property type="entry name" value="GMPPB_C"/>
</dbReference>
<dbReference type="GO" id="GO:0016020">
    <property type="term" value="C:membrane"/>
    <property type="evidence" value="ECO:0007669"/>
    <property type="project" value="GOC"/>
</dbReference>
<keyword evidence="3 7" id="KW-0441">Lipid A biosynthesis</keyword>
<evidence type="ECO:0000313" key="10">
    <source>
        <dbReference type="EMBL" id="OAQ20239.1"/>
    </source>
</evidence>
<comment type="subcellular location">
    <subcellularLocation>
        <location evidence="7">Cytoplasm</location>
    </subcellularLocation>
</comment>
<protein>
    <recommendedName>
        <fullName evidence="7">Acyl-[acyl-carrier-protein]--UDP-N-acetylglucosamine O-acyltransferase</fullName>
        <shortName evidence="7">UDP-N-acetylglucosamine acyltransferase</shortName>
        <ecNumber evidence="7">2.3.1.129</ecNumber>
    </recommendedName>
</protein>
<comment type="function">
    <text evidence="7">Involved in the biosynthesis of lipid A, a phosphorylated glycolipid that anchors the lipopolysaccharide to the outer membrane of the cell.</text>
</comment>
<evidence type="ECO:0000256" key="5">
    <source>
        <dbReference type="ARBA" id="ARBA00023098"/>
    </source>
</evidence>
<organism evidence="10 11">
    <name type="scientific">Thermosulfurimonas dismutans</name>
    <dbReference type="NCBI Taxonomy" id="999894"/>
    <lineage>
        <taxon>Bacteria</taxon>
        <taxon>Pseudomonadati</taxon>
        <taxon>Thermodesulfobacteriota</taxon>
        <taxon>Thermodesulfobacteria</taxon>
        <taxon>Thermodesulfobacteriales</taxon>
        <taxon>Thermodesulfobacteriaceae</taxon>
        <taxon>Thermosulfurimonas</taxon>
    </lineage>
</organism>
<dbReference type="GO" id="GO:0008780">
    <property type="term" value="F:acyl-[acyl-carrier-protein]-UDP-N-acetylglucosamine O-acyltransferase activity"/>
    <property type="evidence" value="ECO:0007669"/>
    <property type="project" value="UniProtKB-UniRule"/>
</dbReference>
<dbReference type="RefSeq" id="WP_068671091.1">
    <property type="nucleotide sequence ID" value="NZ_LWLG01000013.1"/>
</dbReference>
<dbReference type="Gene3D" id="1.20.1180.10">
    <property type="entry name" value="Udp N-acetylglucosamine O-acyltransferase, C-terminal domain"/>
    <property type="match status" value="1"/>
</dbReference>
<evidence type="ECO:0000256" key="3">
    <source>
        <dbReference type="ARBA" id="ARBA00022556"/>
    </source>
</evidence>
<dbReference type="AlphaFoldDB" id="A0A179D3E8"/>
<dbReference type="GO" id="GO:0009245">
    <property type="term" value="P:lipid A biosynthetic process"/>
    <property type="evidence" value="ECO:0007669"/>
    <property type="project" value="UniProtKB-UniRule"/>
</dbReference>
<keyword evidence="6 7" id="KW-0012">Acyltransferase</keyword>
<comment type="caution">
    <text evidence="10">The sequence shown here is derived from an EMBL/GenBank/DDBJ whole genome shotgun (WGS) entry which is preliminary data.</text>
</comment>
<evidence type="ECO:0000256" key="6">
    <source>
        <dbReference type="ARBA" id="ARBA00023315"/>
    </source>
</evidence>
<dbReference type="InterPro" id="IPR011004">
    <property type="entry name" value="Trimer_LpxA-like_sf"/>
</dbReference>
<evidence type="ECO:0000259" key="8">
    <source>
        <dbReference type="Pfam" id="PF13720"/>
    </source>
</evidence>
<dbReference type="InterPro" id="IPR037157">
    <property type="entry name" value="Acetyltransf_C_sf"/>
</dbReference>
<comment type="similarity">
    <text evidence="7">Belongs to the transferase hexapeptide repeat family. LpxA subfamily.</text>
</comment>
<feature type="domain" description="UDP N-acetylglucosamine O-acyltransferase C-terminal" evidence="8">
    <location>
        <begin position="176"/>
        <end position="257"/>
    </location>
</feature>
<comment type="pathway">
    <text evidence="7">Glycolipid biosynthesis; lipid IV(A) biosynthesis; lipid IV(A) from (3R)-3-hydroxytetradecanoyl-[acyl-carrier-protein] and UDP-N-acetyl-alpha-D-glucosamine: step 1/6.</text>
</comment>
<keyword evidence="4 7" id="KW-0808">Transferase</keyword>
<dbReference type="GO" id="GO:0005737">
    <property type="term" value="C:cytoplasm"/>
    <property type="evidence" value="ECO:0007669"/>
    <property type="project" value="UniProtKB-SubCell"/>
</dbReference>
<dbReference type="InterPro" id="IPR010137">
    <property type="entry name" value="Lipid_A_LpxA"/>
</dbReference>
<dbReference type="InterPro" id="IPR029098">
    <property type="entry name" value="Acetyltransf_C"/>
</dbReference>
<dbReference type="NCBIfam" id="NF003657">
    <property type="entry name" value="PRK05289.1"/>
    <property type="match status" value="1"/>
</dbReference>
<dbReference type="Gene3D" id="2.160.10.10">
    <property type="entry name" value="Hexapeptide repeat proteins"/>
    <property type="match status" value="1"/>
</dbReference>
<comment type="catalytic activity">
    <reaction evidence="7">
        <text>a (3R)-hydroxyacyl-[ACP] + UDP-N-acetyl-alpha-D-glucosamine = a UDP-3-O-[(3R)-3-hydroxyacyl]-N-acetyl-alpha-D-glucosamine + holo-[ACP]</text>
        <dbReference type="Rhea" id="RHEA:67812"/>
        <dbReference type="Rhea" id="RHEA-COMP:9685"/>
        <dbReference type="Rhea" id="RHEA-COMP:9945"/>
        <dbReference type="ChEBI" id="CHEBI:57705"/>
        <dbReference type="ChEBI" id="CHEBI:64479"/>
        <dbReference type="ChEBI" id="CHEBI:78827"/>
        <dbReference type="ChEBI" id="CHEBI:173225"/>
        <dbReference type="EC" id="2.3.1.129"/>
    </reaction>
</comment>
<reference evidence="10 11" key="1">
    <citation type="submission" date="2016-04" db="EMBL/GenBank/DDBJ databases">
        <title>Genome analysis of Thermosulfurimonas dismutans, the first thermophilic sulfur-disproportionating bacterium of the phylum Thermodesulfobacteria.</title>
        <authorList>
            <person name="Mardanov A.V."/>
            <person name="Beletsky A.V."/>
            <person name="Kadnikov V.V."/>
            <person name="Slobodkin A.I."/>
            <person name="Ravin N.V."/>
        </authorList>
    </citation>
    <scope>NUCLEOTIDE SEQUENCE [LARGE SCALE GENOMIC DNA]</scope>
    <source>
        <strain evidence="10 11">S95</strain>
    </source>
</reference>
<dbReference type="EMBL" id="LWLG01000013">
    <property type="protein sequence ID" value="OAQ20239.1"/>
    <property type="molecule type" value="Genomic_DNA"/>
</dbReference>
<comment type="subunit">
    <text evidence="7">Homotrimer.</text>
</comment>
<sequence length="269" mass="29833">MRKIHPTAEIHPSAEIEDEVEIGPYTVIGPQVYIGQGTRIGSHVIIEKNTRIGKNNFIHHHVVIGSDPQHLAYKGEESWVEIGDENVIREFVTIHRGTALDQSLTRIGNRCLLMAYVHIAHDCFLGDEIIMANGATLGGHVRVGNRVVFGGLSAVHQFCRIGSYAFVSGMSGVDKDVPPFVKVFGIPAKIQGVNLIGLRRAGFGKETIRHISQALGIFLDGPGRIQETIEELRDAFPEDPHVQEFINFIENPSRQGIMRRKPFEGEEAF</sequence>
<dbReference type="Pfam" id="PF13720">
    <property type="entry name" value="Acetyltransf_11"/>
    <property type="match status" value="1"/>
</dbReference>
<dbReference type="PIRSF" id="PIRSF000456">
    <property type="entry name" value="UDP-GlcNAc_acltr"/>
    <property type="match status" value="1"/>
</dbReference>